<dbReference type="GO" id="GO:0043531">
    <property type="term" value="F:ADP binding"/>
    <property type="evidence" value="ECO:0007669"/>
    <property type="project" value="TreeGrafter"/>
</dbReference>
<sequence length="179" mass="20195">MTHIYDDPSKQVHDYRQMSLLLRRPPRHEAYSGDVFYLHSCFLERASKLCSSLGDGSMTALPIVETQTGDVSAYIPTNSGSTAQNKAMKQVACKLKLELAQFAKLEAFAQFASDIDKTTQNQLARGPRLRELLKQSQYAPLAVEEQILTIYTRTNDIHRGSRSHFDRSYLGTDGTFFVL</sequence>
<evidence type="ECO:0000256" key="4">
    <source>
        <dbReference type="ARBA" id="ARBA00016087"/>
    </source>
</evidence>
<dbReference type="SUPFAM" id="SSF47917">
    <property type="entry name" value="C-terminal domain of alpha and beta subunits of F1 ATP synthase"/>
    <property type="match status" value="1"/>
</dbReference>
<evidence type="ECO:0000256" key="2">
    <source>
        <dbReference type="ARBA" id="ARBA00008936"/>
    </source>
</evidence>
<dbReference type="InterPro" id="IPR027417">
    <property type="entry name" value="P-loop_NTPase"/>
</dbReference>
<dbReference type="EMBL" id="LEKV01006093">
    <property type="protein sequence ID" value="KVH87539.1"/>
    <property type="molecule type" value="Genomic_DNA"/>
</dbReference>
<evidence type="ECO:0000259" key="6">
    <source>
        <dbReference type="Pfam" id="PF00306"/>
    </source>
</evidence>
<evidence type="ECO:0000256" key="3">
    <source>
        <dbReference type="ARBA" id="ARBA00011648"/>
    </source>
</evidence>
<dbReference type="Gramene" id="KVH87539">
    <property type="protein sequence ID" value="KVH87539"/>
    <property type="gene ID" value="Ccrd_025180"/>
</dbReference>
<dbReference type="SUPFAM" id="SSF52540">
    <property type="entry name" value="P-loop containing nucleoside triphosphate hydrolases"/>
    <property type="match status" value="1"/>
</dbReference>
<dbReference type="STRING" id="59895.A0A103XBA0"/>
<proteinExistence type="inferred from homology"/>
<dbReference type="Gene3D" id="1.20.150.20">
    <property type="entry name" value="ATP synthase alpha/beta chain, C-terminal domain"/>
    <property type="match status" value="1"/>
</dbReference>
<name>A0A103XBA0_CYNCS</name>
<dbReference type="CDD" id="cd18113">
    <property type="entry name" value="ATP-synt_F1_alpha_C"/>
    <property type="match status" value="1"/>
</dbReference>
<gene>
    <name evidence="7" type="ORF">Ccrd_025180</name>
</gene>
<dbReference type="GO" id="GO:0046933">
    <property type="term" value="F:proton-transporting ATP synthase activity, rotational mechanism"/>
    <property type="evidence" value="ECO:0007669"/>
    <property type="project" value="InterPro"/>
</dbReference>
<feature type="domain" description="ATPase F1/V1/A1 complex alpha/beta subunit nucleotide-binding" evidence="5">
    <location>
        <begin position="4"/>
        <end position="83"/>
    </location>
</feature>
<evidence type="ECO:0000256" key="1">
    <source>
        <dbReference type="ARBA" id="ARBA00004370"/>
    </source>
</evidence>
<dbReference type="Pfam" id="PF00006">
    <property type="entry name" value="ATP-synt_ab"/>
    <property type="match status" value="1"/>
</dbReference>
<dbReference type="GO" id="GO:0005524">
    <property type="term" value="F:ATP binding"/>
    <property type="evidence" value="ECO:0007669"/>
    <property type="project" value="InterPro"/>
</dbReference>
<dbReference type="Gene3D" id="3.40.50.12240">
    <property type="match status" value="1"/>
</dbReference>
<comment type="subunit">
    <text evidence="3">F-type ATPases have 2 components, CF(1) - the catalytic core - and CF(0) - the membrane proton channel. CF(1) has five subunits: alpha(3), beta(3), gamma(1), delta(1), epsilon(1). CF(0) has three main subunits: a, b and c.</text>
</comment>
<dbReference type="Proteomes" id="UP000243975">
    <property type="component" value="Unassembled WGS sequence"/>
</dbReference>
<accession>A0A103XBA0</accession>
<dbReference type="InterPro" id="IPR005294">
    <property type="entry name" value="ATP_synth_F1_asu"/>
</dbReference>
<evidence type="ECO:0000313" key="8">
    <source>
        <dbReference type="Proteomes" id="UP000243975"/>
    </source>
</evidence>
<feature type="domain" description="ATP synthase alpha subunit C-terminal" evidence="6">
    <location>
        <begin position="84"/>
        <end position="157"/>
    </location>
</feature>
<keyword evidence="8" id="KW-1185">Reference proteome</keyword>
<comment type="caution">
    <text evidence="7">The sequence shown here is derived from an EMBL/GenBank/DDBJ whole genome shotgun (WGS) entry which is preliminary data.</text>
</comment>
<evidence type="ECO:0000313" key="7">
    <source>
        <dbReference type="EMBL" id="KVH87539.1"/>
    </source>
</evidence>
<dbReference type="InterPro" id="IPR000793">
    <property type="entry name" value="ATP_synth_asu_C"/>
</dbReference>
<reference evidence="7 8" key="1">
    <citation type="journal article" date="2016" name="Sci. Rep.">
        <title>The genome sequence of the outbreeding globe artichoke constructed de novo incorporating a phase-aware low-pass sequencing strategy of F1 progeny.</title>
        <authorList>
            <person name="Scaglione D."/>
            <person name="Reyes-Chin-Wo S."/>
            <person name="Acquadro A."/>
            <person name="Froenicke L."/>
            <person name="Portis E."/>
            <person name="Beitel C."/>
            <person name="Tirone M."/>
            <person name="Mauro R."/>
            <person name="Lo Monaco A."/>
            <person name="Mauromicale G."/>
            <person name="Faccioli P."/>
            <person name="Cattivelli L."/>
            <person name="Rieseberg L."/>
            <person name="Michelmore R."/>
            <person name="Lanteri S."/>
        </authorList>
    </citation>
    <scope>NUCLEOTIDE SEQUENCE [LARGE SCALE GENOMIC DNA]</scope>
    <source>
        <strain evidence="7">2C</strain>
    </source>
</reference>
<dbReference type="InterPro" id="IPR000194">
    <property type="entry name" value="ATPase_F1/V1/A1_a/bsu_nucl-bd"/>
</dbReference>
<comment type="subcellular location">
    <subcellularLocation>
        <location evidence="1">Membrane</location>
    </subcellularLocation>
</comment>
<dbReference type="InterPro" id="IPR038376">
    <property type="entry name" value="ATP_synth_asu_C_sf"/>
</dbReference>
<organism evidence="7 8">
    <name type="scientific">Cynara cardunculus var. scolymus</name>
    <name type="common">Globe artichoke</name>
    <name type="synonym">Cynara scolymus</name>
    <dbReference type="NCBI Taxonomy" id="59895"/>
    <lineage>
        <taxon>Eukaryota</taxon>
        <taxon>Viridiplantae</taxon>
        <taxon>Streptophyta</taxon>
        <taxon>Embryophyta</taxon>
        <taxon>Tracheophyta</taxon>
        <taxon>Spermatophyta</taxon>
        <taxon>Magnoliopsida</taxon>
        <taxon>eudicotyledons</taxon>
        <taxon>Gunneridae</taxon>
        <taxon>Pentapetalae</taxon>
        <taxon>asterids</taxon>
        <taxon>campanulids</taxon>
        <taxon>Asterales</taxon>
        <taxon>Asteraceae</taxon>
        <taxon>Carduoideae</taxon>
        <taxon>Cardueae</taxon>
        <taxon>Carduinae</taxon>
        <taxon>Cynara</taxon>
    </lineage>
</organism>
<dbReference type="PANTHER" id="PTHR48082:SF2">
    <property type="entry name" value="ATP SYNTHASE SUBUNIT ALPHA, MITOCHONDRIAL"/>
    <property type="match status" value="1"/>
</dbReference>
<dbReference type="Pfam" id="PF00306">
    <property type="entry name" value="ATP-synt_ab_C"/>
    <property type="match status" value="1"/>
</dbReference>
<dbReference type="PANTHER" id="PTHR48082">
    <property type="entry name" value="ATP SYNTHASE SUBUNIT ALPHA, MITOCHONDRIAL"/>
    <property type="match status" value="1"/>
</dbReference>
<dbReference type="AlphaFoldDB" id="A0A103XBA0"/>
<protein>
    <recommendedName>
        <fullName evidence="4">ATP synthase subunit alpha, mitochondrial</fullName>
    </recommendedName>
</protein>
<evidence type="ECO:0000259" key="5">
    <source>
        <dbReference type="Pfam" id="PF00006"/>
    </source>
</evidence>
<dbReference type="GO" id="GO:0045259">
    <property type="term" value="C:proton-transporting ATP synthase complex"/>
    <property type="evidence" value="ECO:0007669"/>
    <property type="project" value="InterPro"/>
</dbReference>
<comment type="similarity">
    <text evidence="2">Belongs to the ATPase alpha/beta chains family.</text>
</comment>
<dbReference type="OMA" id="ISXNQLA"/>